<dbReference type="Pfam" id="PF14432">
    <property type="entry name" value="DYW_deaminase"/>
    <property type="match status" value="1"/>
</dbReference>
<dbReference type="NCBIfam" id="TIGR00756">
    <property type="entry name" value="PPR"/>
    <property type="match status" value="8"/>
</dbReference>
<evidence type="ECO:0000256" key="1">
    <source>
        <dbReference type="ARBA" id="ARBA00022737"/>
    </source>
</evidence>
<feature type="repeat" description="PPR" evidence="2">
    <location>
        <begin position="629"/>
        <end position="659"/>
    </location>
</feature>
<protein>
    <recommendedName>
        <fullName evidence="3">DYW domain-containing protein</fullName>
    </recommendedName>
</protein>
<feature type="repeat" description="PPR" evidence="2">
    <location>
        <begin position="329"/>
        <end position="359"/>
    </location>
</feature>
<dbReference type="GO" id="GO:0009451">
    <property type="term" value="P:RNA modification"/>
    <property type="evidence" value="ECO:0007669"/>
    <property type="project" value="InterPro"/>
</dbReference>
<comment type="caution">
    <text evidence="4">The sequence shown here is derived from an EMBL/GenBank/DDBJ whole genome shotgun (WGS) entry which is preliminary data.</text>
</comment>
<dbReference type="GO" id="GO:0048731">
    <property type="term" value="P:system development"/>
    <property type="evidence" value="ECO:0007669"/>
    <property type="project" value="UniProtKB-ARBA"/>
</dbReference>
<gene>
    <name evidence="4" type="ORF">SEV965_LOCUS17825</name>
</gene>
<dbReference type="AlphaFoldDB" id="A0A814S0I8"/>
<dbReference type="Pfam" id="PF13041">
    <property type="entry name" value="PPR_2"/>
    <property type="match status" value="4"/>
</dbReference>
<dbReference type="InterPro" id="IPR011990">
    <property type="entry name" value="TPR-like_helical_dom_sf"/>
</dbReference>
<dbReference type="Gene3D" id="1.25.40.10">
    <property type="entry name" value="Tetratricopeptide repeat domain"/>
    <property type="match status" value="8"/>
</dbReference>
<dbReference type="Pfam" id="PF01535">
    <property type="entry name" value="PPR"/>
    <property type="match status" value="5"/>
</dbReference>
<dbReference type="InterPro" id="IPR032867">
    <property type="entry name" value="DYW_dom"/>
</dbReference>
<dbReference type="GO" id="GO:0008270">
    <property type="term" value="F:zinc ion binding"/>
    <property type="evidence" value="ECO:0007669"/>
    <property type="project" value="InterPro"/>
</dbReference>
<keyword evidence="1" id="KW-0677">Repeat</keyword>
<dbReference type="FunFam" id="1.25.40.10:FF:000158">
    <property type="entry name" value="pentatricopeptide repeat-containing protein At2g33680"/>
    <property type="match status" value="1"/>
</dbReference>
<proteinExistence type="predicted"/>
<organism evidence="4 5">
    <name type="scientific">Rotaria sordida</name>
    <dbReference type="NCBI Taxonomy" id="392033"/>
    <lineage>
        <taxon>Eukaryota</taxon>
        <taxon>Metazoa</taxon>
        <taxon>Spiralia</taxon>
        <taxon>Gnathifera</taxon>
        <taxon>Rotifera</taxon>
        <taxon>Eurotatoria</taxon>
        <taxon>Bdelloidea</taxon>
        <taxon>Philodinida</taxon>
        <taxon>Philodinidae</taxon>
        <taxon>Rotaria</taxon>
    </lineage>
</organism>
<feature type="repeat" description="PPR" evidence="2">
    <location>
        <begin position="729"/>
        <end position="763"/>
    </location>
</feature>
<accession>A0A814S0I8</accession>
<evidence type="ECO:0000259" key="3">
    <source>
        <dbReference type="Pfam" id="PF14432"/>
    </source>
</evidence>
<dbReference type="InterPro" id="IPR002885">
    <property type="entry name" value="PPR_rpt"/>
</dbReference>
<feature type="repeat" description="PPR" evidence="2">
    <location>
        <begin position="229"/>
        <end position="259"/>
    </location>
</feature>
<feature type="domain" description="DYW" evidence="3">
    <location>
        <begin position="1123"/>
        <end position="1216"/>
    </location>
</feature>
<name>A0A814S0I8_9BILA</name>
<dbReference type="PANTHER" id="PTHR24015">
    <property type="entry name" value="OS07G0578800 PROTEIN-RELATED"/>
    <property type="match status" value="1"/>
</dbReference>
<evidence type="ECO:0000313" key="5">
    <source>
        <dbReference type="Proteomes" id="UP000663889"/>
    </source>
</evidence>
<evidence type="ECO:0000313" key="4">
    <source>
        <dbReference type="EMBL" id="CAF1138879.1"/>
    </source>
</evidence>
<dbReference type="InterPro" id="IPR046960">
    <property type="entry name" value="PPR_At4g14850-like_plant"/>
</dbReference>
<dbReference type="Pfam" id="PF13812">
    <property type="entry name" value="PPR_3"/>
    <property type="match status" value="1"/>
</dbReference>
<sequence>MLQIKNIRFSLYQFPRLLSLYQKKNEEFFNSSSIKFNSILKNLINSKQYEKALDLFDKNYEISTDLSINMAIKACTILQDYKRGINIQKKLSTNSLNNPYIQISLIRFYMQCHDIDNANRIFSTITNKSNHIYTVMFKGLVSNSMSEKVFDLFDEMKIKPDTITLITLFHACTKFANDRAMKIGKKLIEQMPDNYRNNNILLNSAIHMFMKFGDIKSAECIFQSIKKKDIITYGAMMKGYVSNDMSEKALDLFEHMYLKPNDIIYTIICNACAQLVNDRAIKIRKKILNEISENSLNDNVLLTSAIHMLMKFSDIYNAERIFQLINNKSIITYNTMMKGYIGNEMIEKALDLFEQIHLNFDNVTYTIIFNACAQLANDRGIKIGKKLLNQIPDNYRNDNVVLTSIIQMLMKFHDVQYAEHIFNLIQNKSIITYSTMMKGYVDNDMSEKALDLFEQINLNFDNITYTIIFNACAQLANDRAIKIGKKLFNQIPDNYRNDNVLLTSIIHMFMKFHDVQYAEHIFNLIKNKSIITYNAMIKGYVENKMIEKALDLFEQMHLNLDNVTYTSMFNACAELANDRARKIGYKLLNQISDNYLNDNIPLNSAIHMLMKFGDIQSAEHFFKSIKNKSIITYNAMMKGYVDNDMSEKALDLFEQIDLNLDNITYSIIFNACAELINDRAMKIGKKLLDQIPSNYQNENIVLNSAIHMLMKFGDVQNAEYIFESMKKKNIITYGTLMNGYNINDESLKCFKIFEEIKNQNLIPDEIIWNILIGTCSRIGILSRCQYIIDQIPRYIQNKKQIQNSLIDMWGKCGSIEKAENVYKSVCDRDSVTYTTMINAFGLNGMGSEAIELYRQMPNNLRNEISHICVLNACSHSGLLDEARIIFNEIPMKTEQIITIMIDCLSRLFLFDEAQKLIDEYEKTNSPNFVMYMALLSSARNNRNHILSEKIYNRMKYLFPNQKQVLQSGAILLSNIYSSFGKYQYAKEFRFNHIKEFGMKTKIGLSWPEVNVALLSSTRNNRNNILSEKIYNRMKYLFPNQKEVRQSGALLLSNIYSSFGEYQYAKEFRFNQIKQFGMKTKIGLSWTEINGELVQFKAHDHSHPRSLEIYAELNRLASELIEHGHIFDSSCITRQIDDEETIESVLCGHSEKLAIAFNFIQRPVPTIIQITKNLRICGDCHQAIKLIAKIRQCTIIIRDTNRIHHFHSNGKCSCQGHF</sequence>
<dbReference type="PANTHER" id="PTHR24015:SF1903">
    <property type="entry name" value="OS05G0305300 PROTEIN"/>
    <property type="match status" value="1"/>
</dbReference>
<dbReference type="EMBL" id="CAJNOU010001035">
    <property type="protein sequence ID" value="CAF1138879.1"/>
    <property type="molecule type" value="Genomic_DNA"/>
</dbReference>
<dbReference type="PROSITE" id="PS51375">
    <property type="entry name" value="PPR"/>
    <property type="match status" value="6"/>
</dbReference>
<feature type="repeat" description="PPR" evidence="2">
    <location>
        <begin position="529"/>
        <end position="559"/>
    </location>
</feature>
<reference evidence="4" key="1">
    <citation type="submission" date="2021-02" db="EMBL/GenBank/DDBJ databases">
        <authorList>
            <person name="Nowell W R."/>
        </authorList>
    </citation>
    <scope>NUCLEOTIDE SEQUENCE</scope>
</reference>
<feature type="repeat" description="PPR" evidence="2">
    <location>
        <begin position="829"/>
        <end position="859"/>
    </location>
</feature>
<dbReference type="GO" id="GO:0003723">
    <property type="term" value="F:RNA binding"/>
    <property type="evidence" value="ECO:0007669"/>
    <property type="project" value="InterPro"/>
</dbReference>
<dbReference type="Proteomes" id="UP000663889">
    <property type="component" value="Unassembled WGS sequence"/>
</dbReference>
<evidence type="ECO:0000256" key="2">
    <source>
        <dbReference type="PROSITE-ProRule" id="PRU00708"/>
    </source>
</evidence>